<feature type="domain" description="ABC3 transporter permease C-terminal" evidence="7">
    <location>
        <begin position="782"/>
        <end position="890"/>
    </location>
</feature>
<feature type="transmembrane region" description="Helical" evidence="6">
    <location>
        <begin position="774"/>
        <end position="798"/>
    </location>
</feature>
<keyword evidence="2" id="KW-1003">Cell membrane</keyword>
<evidence type="ECO:0000256" key="1">
    <source>
        <dbReference type="ARBA" id="ARBA00004651"/>
    </source>
</evidence>
<feature type="transmembrane region" description="Helical" evidence="6">
    <location>
        <begin position="378"/>
        <end position="401"/>
    </location>
</feature>
<gene>
    <name evidence="8" type="ORF">J2S63_003116</name>
</gene>
<dbReference type="EMBL" id="JAVDYG010000001">
    <property type="protein sequence ID" value="MDR7363563.1"/>
    <property type="molecule type" value="Genomic_DNA"/>
</dbReference>
<organism evidence="8 9">
    <name type="scientific">Nocardioides marmoribigeumensis</name>
    <dbReference type="NCBI Taxonomy" id="433649"/>
    <lineage>
        <taxon>Bacteria</taxon>
        <taxon>Bacillati</taxon>
        <taxon>Actinomycetota</taxon>
        <taxon>Actinomycetes</taxon>
        <taxon>Propionibacteriales</taxon>
        <taxon>Nocardioidaceae</taxon>
        <taxon>Nocardioides</taxon>
    </lineage>
</organism>
<comment type="caution">
    <text evidence="8">The sequence shown here is derived from an EMBL/GenBank/DDBJ whole genome shotgun (WGS) entry which is preliminary data.</text>
</comment>
<feature type="transmembrane region" description="Helical" evidence="6">
    <location>
        <begin position="830"/>
        <end position="852"/>
    </location>
</feature>
<evidence type="ECO:0000256" key="4">
    <source>
        <dbReference type="ARBA" id="ARBA00022989"/>
    </source>
</evidence>
<dbReference type="Pfam" id="PF02687">
    <property type="entry name" value="FtsX"/>
    <property type="match status" value="1"/>
</dbReference>
<evidence type="ECO:0000256" key="2">
    <source>
        <dbReference type="ARBA" id="ARBA00022475"/>
    </source>
</evidence>
<comment type="subcellular location">
    <subcellularLocation>
        <location evidence="1">Cell membrane</location>
        <topology evidence="1">Multi-pass membrane protein</topology>
    </subcellularLocation>
</comment>
<name>A0ABU2BYS7_9ACTN</name>
<evidence type="ECO:0000256" key="3">
    <source>
        <dbReference type="ARBA" id="ARBA00022692"/>
    </source>
</evidence>
<dbReference type="RefSeq" id="WP_310304091.1">
    <property type="nucleotide sequence ID" value="NZ_BAAAPS010000003.1"/>
</dbReference>
<keyword evidence="5 6" id="KW-0472">Membrane</keyword>
<feature type="transmembrane region" description="Helical" evidence="6">
    <location>
        <begin position="531"/>
        <end position="554"/>
    </location>
</feature>
<evidence type="ECO:0000256" key="5">
    <source>
        <dbReference type="ARBA" id="ARBA00023136"/>
    </source>
</evidence>
<evidence type="ECO:0000256" key="6">
    <source>
        <dbReference type="SAM" id="Phobius"/>
    </source>
</evidence>
<keyword evidence="4 6" id="KW-1133">Transmembrane helix</keyword>
<proteinExistence type="predicted"/>
<feature type="transmembrane region" description="Helical" evidence="6">
    <location>
        <begin position="872"/>
        <end position="894"/>
    </location>
</feature>
<dbReference type="InterPro" id="IPR003838">
    <property type="entry name" value="ABC3_permease_C"/>
</dbReference>
<keyword evidence="9" id="KW-1185">Reference proteome</keyword>
<keyword evidence="3 6" id="KW-0812">Transmembrane</keyword>
<protein>
    <submittedName>
        <fullName evidence="8">ABC transport system permease protein</fullName>
    </submittedName>
</protein>
<feature type="transmembrane region" description="Helical" evidence="6">
    <location>
        <begin position="483"/>
        <end position="504"/>
    </location>
</feature>
<dbReference type="Proteomes" id="UP001183648">
    <property type="component" value="Unassembled WGS sequence"/>
</dbReference>
<feature type="transmembrane region" description="Helical" evidence="6">
    <location>
        <begin position="446"/>
        <end position="463"/>
    </location>
</feature>
<evidence type="ECO:0000313" key="8">
    <source>
        <dbReference type="EMBL" id="MDR7363563.1"/>
    </source>
</evidence>
<sequence length="905" mass="92939">MRRALPRLRLVAAQDRAEAGPLAALTLLVLLTAFLLAAVPRQVAAAEDDALRETLARAAPAELDLGASTTNTAPSTQLEAVDDVLRGNLGPVLTPRVTTPVRTAQANPFDTFTVTGGHLRPQPFSWLQPAHQPGLLDDVRWVRGRAPDGSGPATARTSGGTLPAVEVAASADVADVLDLVVGRTYVVHALSPQPGGIGDFAVRLTGTFEAPDPDDPRWDYLPQVLHNGERYTPEGALLAEVGAVLVDDSQLERLRRAVGTLRYEWHYPVDPSTIEPGSAAQVLAAVRSSVARAPSTRIPLEQETYREPTVAMGSGLVDLLSGHLASVRTASSLVAVVVAGLSVVALLVMSLAGVVVVVRRSPVLALARARGASVAQAVAVVALGVAATVLPAAALGGGLAHALVGRDVGGRDLLLAAGVGVWAVASCAVATWWRTAAHRRTPALRPVLEAGLVVLAAAGVVLLRSRSSAEDEGGAGVDPLLAAAPVLVALALAAVLLRLLPLLVDRLAAARSRSRGLVSFLGLARAARQPAVLAAPLAALLVALCFAVFATGAVRSVDSAQVTGTWREVGADYRVQATFIPPEILAAVEDLDGVRAVATAFVRTDAELTDTRDRGVPGVSAAVDTRAYARVLAGAPGTVADLDTLRGLAEDPGGKDDPLPVLATAAAAEVLDPRSPTADLGGGLGESGLDVRATVDRFPLDDGRPAVVADLAAVQARESAPVRPNTILVAGAPGLAEQLDAIVSRSGQPHQVTDRRAALTRVQESPFVGSTRDLFALVVPAALLYAVLATVLALVLAAPTRRRDTAVLRRLGASRRESLRLALTEQAPPALAMLLGGALAGLVLVELALGAVDLSPLTGGVGPPDVQPPLTAAALLTGGLLVLVAVTTALVGAAERRGPDESRES</sequence>
<evidence type="ECO:0000313" key="9">
    <source>
        <dbReference type="Proteomes" id="UP001183648"/>
    </source>
</evidence>
<reference evidence="8 9" key="1">
    <citation type="submission" date="2023-07" db="EMBL/GenBank/DDBJ databases">
        <title>Sequencing the genomes of 1000 actinobacteria strains.</title>
        <authorList>
            <person name="Klenk H.-P."/>
        </authorList>
    </citation>
    <scope>NUCLEOTIDE SEQUENCE [LARGE SCALE GENOMIC DNA]</scope>
    <source>
        <strain evidence="8 9">DSM 19426</strain>
    </source>
</reference>
<feature type="transmembrane region" description="Helical" evidence="6">
    <location>
        <begin position="333"/>
        <end position="358"/>
    </location>
</feature>
<evidence type="ECO:0000259" key="7">
    <source>
        <dbReference type="Pfam" id="PF02687"/>
    </source>
</evidence>
<accession>A0ABU2BYS7</accession>
<feature type="transmembrane region" description="Helical" evidence="6">
    <location>
        <begin position="413"/>
        <end position="434"/>
    </location>
</feature>